<dbReference type="GO" id="GO:0009653">
    <property type="term" value="P:anatomical structure morphogenesis"/>
    <property type="evidence" value="ECO:0007669"/>
    <property type="project" value="UniProtKB-ARBA"/>
</dbReference>
<keyword evidence="7" id="KW-0472">Membrane</keyword>
<feature type="domain" description="Ig-like" evidence="11">
    <location>
        <begin position="367"/>
        <end position="471"/>
    </location>
</feature>
<dbReference type="FunFam" id="2.60.40.10:FF:000028">
    <property type="entry name" value="Neuronal cell adhesion molecule"/>
    <property type="match status" value="1"/>
</dbReference>
<evidence type="ECO:0000259" key="12">
    <source>
        <dbReference type="PROSITE" id="PS50853"/>
    </source>
</evidence>
<dbReference type="InterPro" id="IPR003599">
    <property type="entry name" value="Ig_sub"/>
</dbReference>
<dbReference type="GO" id="GO:0098609">
    <property type="term" value="P:cell-cell adhesion"/>
    <property type="evidence" value="ECO:0007669"/>
    <property type="project" value="TreeGrafter"/>
</dbReference>
<feature type="domain" description="Fibronectin type-III" evidence="12">
    <location>
        <begin position="901"/>
        <end position="997"/>
    </location>
</feature>
<dbReference type="Pfam" id="PF07679">
    <property type="entry name" value="I-set"/>
    <property type="match status" value="3"/>
</dbReference>
<feature type="domain" description="Fibronectin type-III" evidence="12">
    <location>
        <begin position="1085"/>
        <end position="1178"/>
    </location>
</feature>
<evidence type="ECO:0000256" key="2">
    <source>
        <dbReference type="ARBA" id="ARBA00022692"/>
    </source>
</evidence>
<name>A0A7R9JYQ9_TIMGE</name>
<dbReference type="FunFam" id="2.60.40.10:FF:000104">
    <property type="entry name" value="Down syndrome cell adhesion molecule b"/>
    <property type="match status" value="1"/>
</dbReference>
<dbReference type="Pfam" id="PF00041">
    <property type="entry name" value="fn3"/>
    <property type="match status" value="5"/>
</dbReference>
<dbReference type="InterPro" id="IPR036179">
    <property type="entry name" value="Ig-like_dom_sf"/>
</dbReference>
<reference evidence="13" key="1">
    <citation type="submission" date="2020-11" db="EMBL/GenBank/DDBJ databases">
        <authorList>
            <person name="Tran Van P."/>
        </authorList>
    </citation>
    <scope>NUCLEOTIDE SEQUENCE</scope>
</reference>
<keyword evidence="4" id="KW-0677">Repeat</keyword>
<feature type="region of interest" description="Disordered" evidence="10">
    <location>
        <begin position="1571"/>
        <end position="1590"/>
    </location>
</feature>
<dbReference type="Pfam" id="PF25059">
    <property type="entry name" value="FN3_DSCAM-DSCAML_C"/>
    <property type="match status" value="1"/>
</dbReference>
<feature type="region of interest" description="Disordered" evidence="10">
    <location>
        <begin position="1531"/>
        <end position="1553"/>
    </location>
</feature>
<dbReference type="InterPro" id="IPR036116">
    <property type="entry name" value="FN3_sf"/>
</dbReference>
<dbReference type="InterPro" id="IPR013098">
    <property type="entry name" value="Ig_I-set"/>
</dbReference>
<dbReference type="InterPro" id="IPR003598">
    <property type="entry name" value="Ig_sub2"/>
</dbReference>
<dbReference type="PROSITE" id="PS50853">
    <property type="entry name" value="FN3"/>
    <property type="match status" value="6"/>
</dbReference>
<feature type="domain" description="Ig-like" evidence="11">
    <location>
        <begin position="272"/>
        <end position="362"/>
    </location>
</feature>
<keyword evidence="5" id="KW-0130">Cell adhesion</keyword>
<dbReference type="CDD" id="cd00063">
    <property type="entry name" value="FN3"/>
    <property type="match status" value="6"/>
</dbReference>
<dbReference type="SUPFAM" id="SSF49265">
    <property type="entry name" value="Fibronectin type III"/>
    <property type="match status" value="4"/>
</dbReference>
<dbReference type="SMART" id="SM00060">
    <property type="entry name" value="FN3"/>
    <property type="match status" value="6"/>
</dbReference>
<proteinExistence type="predicted"/>
<keyword evidence="2" id="KW-0812">Transmembrane</keyword>
<feature type="domain" description="Ig-like" evidence="11">
    <location>
        <begin position="993"/>
        <end position="1081"/>
    </location>
</feature>
<evidence type="ECO:0000256" key="10">
    <source>
        <dbReference type="SAM" id="MobiDB-lite"/>
    </source>
</evidence>
<feature type="domain" description="Ig-like" evidence="11">
    <location>
        <begin position="474"/>
        <end position="571"/>
    </location>
</feature>
<evidence type="ECO:0000256" key="8">
    <source>
        <dbReference type="ARBA" id="ARBA00023157"/>
    </source>
</evidence>
<sequence>MSMTPCQPSIPVATGQLGNPPAWTSSISGSSLFLHSLSCPMGTSDQFYPEVPPIGMMLRVLRMGNIPLAGQEDPRLVQWCIDTITTSVCLTGLPYIRLIPKVTAVAGETLQLKCPVAGYPIEEIKWERSGRELPDDLRQKVQSDGTLVITPVQKSTDAGVYTCSARNKQGHSARRSGEVAVIVPPKLSPFNSDRTQHVGERASLTCSVTKGDLPLTITWLKDGRALDPAQRISVSQVDQFNSILLIESLSPDHNGNYSCVARNLAAEATLPPIIEPFSFQDGLSEGMRTRTVCGVSRGDPPLAIAWLKDGGSFSPSLAVNVSTLDSYSSLLSISSLASIHSGDYTCVASNPAAEVRYTAKLQVKVPPRWIVEPTDANVERNRHVMLHCQAQGVPQPTITRVQSVESNVMSVCSGSKSGEYEELRERMYTKLLNNGSLLLQNVKEDREGFYLCQASNGIGSGIGKVVQVKVNSSPYFSAQSRIVTVKKGDTGTLQCDVSGDKPINVVWLRGGKVELNPASNYRVSVKQESTPDGVNAELQIAGAEASDSGSYFCKASNLYGADQQMVQLMVQEPPKSPTNVESVMISSRSVKIQWQHQLMDSNEVNKYIVQFRENDGSWQHQELLGTPLQHTAALVEDLKPATRYVFRVLAEGPAGRSAPSVELAVKTDPQRPAGPPLNLSVRPVSSTELLVTWTPPLSELRHGDVQGYNIGYRETSSGSLSYNFTSVAGDGEEGGGELLLGGLHKFTRYTVVVQAFNQVGPGPLSEPSTAQTMEDVPSMPPEDVRCVGLTSQTIQVSWQPPPTSHCNGMLQGYKMHYEALLDDQWPGVDEGCKLSSVLCSMFHVPGVDEGDTRKTTALTALLTSLRKFTNYSVQVLAFTRVGDGVVTKPVVCTTEEDVPGAPAEIKVVVSSSQSLLVSWLPPNDPNGVLTKYNLYTRIVDGRDELNHAKRNLPSQHTSYESKGLQQHVEYQFWVTASTRVGEGHSSRVVAQVPTSRVAARISSFGGPVVRPWRGAVALPCLVVGIPAPRREWLRRDQPMRGGQVSETGELVLSGLQQSDSGNYTCQVDNSHGSDRIHHTLIVQVPPAAPVLYVTSATSSSILLHWKAGDSGAAPISGFLLNYRRTLGNLQELHLPRRTSSYELKSLQCGSTYHLFLTARNKIGTSAASPTLSVRTQGQSPGLPQAASLLSPNSTSVILRLHVWPDNGCPLTYFVVQYRPIHTQHWTLVSNALKPQRRFTISNLTPASVYQIKVEANNIAGSSTAEFTFVTLTKDGDPPPPELMKRGHTAQAFYSDVRVIVPLLVAVLALLGAVAAAGFWQAQPHKETLDNQQNAEAQRERYYATIHKVALQAGNDKIPETSEDISPYATFQLAGPGVDPNNTLLHSFMYHEQAMTEGCASPPPAGVQQYNPPSTSKHPSRRRSSRKTDVDTDESDSDPDQLTSSRTESSNQLDMGKLKHKDPPFFLFMEILSVVFSSFLADISEQLEDNLAQSRVKVPQPCESSIYCIGRFKHNTYEIDLFSDFIYHGAHSSTSSDISPMSEQKSLPRRGRSSRASLRTLLPPLSIAETTFGLQQSESGETPDRPELSEAECDIDTLKKLKLGLRSSLWSRPNTNSHQSDYSIAV</sequence>
<dbReference type="InterPro" id="IPR056754">
    <property type="entry name" value="DSCAM/DSCAML_C"/>
</dbReference>
<keyword evidence="6" id="KW-1133">Transmembrane helix</keyword>
<dbReference type="FunFam" id="2.60.40.10:FF:000022">
    <property type="entry name" value="Cardiac titin"/>
    <property type="match status" value="1"/>
</dbReference>
<dbReference type="GO" id="GO:0005886">
    <property type="term" value="C:plasma membrane"/>
    <property type="evidence" value="ECO:0007669"/>
    <property type="project" value="UniProtKB-SubCell"/>
</dbReference>
<dbReference type="PANTHER" id="PTHR44170">
    <property type="entry name" value="PROTEIN SIDEKICK"/>
    <property type="match status" value="1"/>
</dbReference>
<dbReference type="InterPro" id="IPR013783">
    <property type="entry name" value="Ig-like_fold"/>
</dbReference>
<dbReference type="PROSITE" id="PS50835">
    <property type="entry name" value="IG_LIKE"/>
    <property type="match status" value="6"/>
</dbReference>
<feature type="domain" description="Ig-like" evidence="11">
    <location>
        <begin position="94"/>
        <end position="180"/>
    </location>
</feature>
<feature type="compositionally biased region" description="Polar residues" evidence="10">
    <location>
        <begin position="1440"/>
        <end position="1452"/>
    </location>
</feature>
<dbReference type="FunFam" id="2.60.40.10:FF:000093">
    <property type="entry name" value="Down syndrome cell adhesion molecule, isoform B"/>
    <property type="match status" value="1"/>
</dbReference>
<evidence type="ECO:0000256" key="9">
    <source>
        <dbReference type="ARBA" id="ARBA00023319"/>
    </source>
</evidence>
<evidence type="ECO:0008006" key="14">
    <source>
        <dbReference type="Google" id="ProtNLM"/>
    </source>
</evidence>
<organism evidence="13">
    <name type="scientific">Timema genevievae</name>
    <name type="common">Walking stick</name>
    <dbReference type="NCBI Taxonomy" id="629358"/>
    <lineage>
        <taxon>Eukaryota</taxon>
        <taxon>Metazoa</taxon>
        <taxon>Ecdysozoa</taxon>
        <taxon>Arthropoda</taxon>
        <taxon>Hexapoda</taxon>
        <taxon>Insecta</taxon>
        <taxon>Pterygota</taxon>
        <taxon>Neoptera</taxon>
        <taxon>Polyneoptera</taxon>
        <taxon>Phasmatodea</taxon>
        <taxon>Timematodea</taxon>
        <taxon>Timematoidea</taxon>
        <taxon>Timematidae</taxon>
        <taxon>Timema</taxon>
    </lineage>
</organism>
<feature type="domain" description="Fibronectin type-III" evidence="12">
    <location>
        <begin position="780"/>
        <end position="897"/>
    </location>
</feature>
<dbReference type="CDD" id="cd20958">
    <property type="entry name" value="IgI_5_Dscam"/>
    <property type="match status" value="1"/>
</dbReference>
<dbReference type="FunFam" id="2.60.40.10:FF:000678">
    <property type="entry name" value="Down syndrome cell adhesion molecule-like protein Dscam2"/>
    <property type="match status" value="1"/>
</dbReference>
<dbReference type="FunFam" id="2.60.40.10:FF:001035">
    <property type="entry name" value="Down syndrome cell adhesion molecule-like protein Dscam2"/>
    <property type="match status" value="1"/>
</dbReference>
<accession>A0A7R9JYQ9</accession>
<dbReference type="GO" id="GO:0048731">
    <property type="term" value="P:system development"/>
    <property type="evidence" value="ECO:0007669"/>
    <property type="project" value="UniProtKB-ARBA"/>
</dbReference>
<dbReference type="SMART" id="SM00409">
    <property type="entry name" value="IG"/>
    <property type="match status" value="7"/>
</dbReference>
<dbReference type="SUPFAM" id="SSF48726">
    <property type="entry name" value="Immunoglobulin"/>
    <property type="match status" value="6"/>
</dbReference>
<evidence type="ECO:0000256" key="1">
    <source>
        <dbReference type="ARBA" id="ARBA00004167"/>
    </source>
</evidence>
<feature type="domain" description="Ig-like" evidence="11">
    <location>
        <begin position="185"/>
        <end position="271"/>
    </location>
</feature>
<feature type="domain" description="Fibronectin type-III" evidence="12">
    <location>
        <begin position="675"/>
        <end position="775"/>
    </location>
</feature>
<feature type="domain" description="Fibronectin type-III" evidence="12">
    <location>
        <begin position="576"/>
        <end position="670"/>
    </location>
</feature>
<dbReference type="InterPro" id="IPR007110">
    <property type="entry name" value="Ig-like_dom"/>
</dbReference>
<dbReference type="EMBL" id="OE840672">
    <property type="protein sequence ID" value="CAD7591924.1"/>
    <property type="molecule type" value="Genomic_DNA"/>
</dbReference>
<gene>
    <name evidence="13" type="ORF">TGEB3V08_LOCUS4744</name>
</gene>
<dbReference type="InterPro" id="IPR003961">
    <property type="entry name" value="FN3_dom"/>
</dbReference>
<evidence type="ECO:0000256" key="4">
    <source>
        <dbReference type="ARBA" id="ARBA00022737"/>
    </source>
</evidence>
<evidence type="ECO:0000256" key="7">
    <source>
        <dbReference type="ARBA" id="ARBA00023136"/>
    </source>
</evidence>
<keyword evidence="9" id="KW-0393">Immunoglobulin domain</keyword>
<dbReference type="PANTHER" id="PTHR44170:SF56">
    <property type="entry name" value="FIBRONECTIN TYPE-III DOMAIN-CONTAINING PROTEIN"/>
    <property type="match status" value="1"/>
</dbReference>
<dbReference type="SMART" id="SM00408">
    <property type="entry name" value="IGc2"/>
    <property type="match status" value="6"/>
</dbReference>
<feature type="region of interest" description="Disordered" evidence="10">
    <location>
        <begin position="1395"/>
        <end position="1455"/>
    </location>
</feature>
<protein>
    <recommendedName>
        <fullName evidence="14">Down syndrome cell adhesion molecule-like protein Dscam2</fullName>
    </recommendedName>
</protein>
<evidence type="ECO:0000256" key="3">
    <source>
        <dbReference type="ARBA" id="ARBA00022729"/>
    </source>
</evidence>
<keyword evidence="3" id="KW-0732">Signal</keyword>
<dbReference type="Pfam" id="PF13927">
    <property type="entry name" value="Ig_3"/>
    <property type="match status" value="3"/>
</dbReference>
<dbReference type="FunFam" id="2.60.40.10:FF:000333">
    <property type="entry name" value="Down syndrome cell adhesion molecule"/>
    <property type="match status" value="2"/>
</dbReference>
<evidence type="ECO:0000313" key="13">
    <source>
        <dbReference type="EMBL" id="CAD7591924.1"/>
    </source>
</evidence>
<evidence type="ECO:0000256" key="6">
    <source>
        <dbReference type="ARBA" id="ARBA00022989"/>
    </source>
</evidence>
<feature type="compositionally biased region" description="Polar residues" evidence="10">
    <location>
        <begin position="1531"/>
        <end position="1544"/>
    </location>
</feature>
<feature type="domain" description="Fibronectin type-III" evidence="12">
    <location>
        <begin position="1179"/>
        <end position="1275"/>
    </location>
</feature>
<evidence type="ECO:0000259" key="11">
    <source>
        <dbReference type="PROSITE" id="PS50835"/>
    </source>
</evidence>
<dbReference type="GO" id="GO:0030154">
    <property type="term" value="P:cell differentiation"/>
    <property type="evidence" value="ECO:0007669"/>
    <property type="project" value="UniProtKB-ARBA"/>
</dbReference>
<evidence type="ECO:0000256" key="5">
    <source>
        <dbReference type="ARBA" id="ARBA00022889"/>
    </source>
</evidence>
<dbReference type="Gene3D" id="2.60.40.10">
    <property type="entry name" value="Immunoglobulins"/>
    <property type="match status" value="12"/>
</dbReference>
<keyword evidence="8" id="KW-1015">Disulfide bond</keyword>
<comment type="subcellular location">
    <subcellularLocation>
        <location evidence="1">Membrane</location>
        <topology evidence="1">Single-pass membrane protein</topology>
    </subcellularLocation>
</comment>